<dbReference type="GO" id="GO:0046872">
    <property type="term" value="F:metal ion binding"/>
    <property type="evidence" value="ECO:0007669"/>
    <property type="project" value="UniProtKB-KW"/>
</dbReference>
<keyword evidence="6" id="KW-0479">Metal-binding</keyword>
<evidence type="ECO:0000256" key="2">
    <source>
        <dbReference type="ARBA" id="ARBA00006562"/>
    </source>
</evidence>
<evidence type="ECO:0000256" key="1">
    <source>
        <dbReference type="ARBA" id="ARBA00001968"/>
    </source>
</evidence>
<protein>
    <recommendedName>
        <fullName evidence="6">Decapping nuclease</fullName>
        <ecNumber evidence="6">3.6.1.-</ecNumber>
    </recommendedName>
</protein>
<comment type="cofactor">
    <cofactor evidence="1 6">
        <name>a divalent metal cation</name>
        <dbReference type="ChEBI" id="CHEBI:60240"/>
    </cofactor>
</comment>
<gene>
    <name evidence="8" type="ORF">B0H17DRAFT_1085029</name>
</gene>
<sequence length="370" mass="41752">MHSMLIPHTPMSWSRNPTIRLISLTDPPQCALPALLGPAKQSACLSICNERLEVDSTAALRYFACPTPGQRANLRDGLDRFLERPVEDRTFQYARRLDTVFEMCLDARNSSELLEARVVTWRGIMTKIMLGFTLDMNISCHNGVLYLEEHGDPERRFDPDSEVTFMGHKFEESCTTSTPGVAASNDAEVDLHTLWNAAITRTLGSLKILLVGEVDCVKPGYLQDAGPEHYVELKTKNEAHCNRIAFNKWYMQSYLLGIPEIFVGFLDPAGVVRRFRTIPVQQRDIQRYQYKIDWGARVLHSLRAYCARAGERDEGRGALKVWRVHATKRCVDIREMGAEEVAELNAGGVRRDGIIPVSFIQGLQNRITGA</sequence>
<dbReference type="GO" id="GO:0110155">
    <property type="term" value="P:NAD-cap decapping"/>
    <property type="evidence" value="ECO:0007669"/>
    <property type="project" value="TreeGrafter"/>
</dbReference>
<evidence type="ECO:0000256" key="5">
    <source>
        <dbReference type="ARBA" id="ARBA00048124"/>
    </source>
</evidence>
<dbReference type="PANTHER" id="PTHR12395:SF9">
    <property type="entry name" value="DECAPPING AND EXORIBONUCLEASE PROTEIN"/>
    <property type="match status" value="1"/>
</dbReference>
<comment type="function">
    <text evidence="6">Decapping enzyme for NAD-capped RNAs: specifically hydrolyzes the nicotinamide adenine dinucleotide (NAD) cap from a subset of RNAs by removing the entire NAD moiety from the 5'-end of an NAD-capped RNA.</text>
</comment>
<comment type="subcellular location">
    <subcellularLocation>
        <location evidence="6">Nucleus</location>
    </subcellularLocation>
</comment>
<comment type="catalytic activity">
    <reaction evidence="3">
        <text>a 5'-end (N(7)-methyl 5'-triphosphoguanosine)-ribonucleoside-ribonucleotide in mRNA + H2O = a (N(7)-methyl 5'-triphosphoguanosine)-nucleoside + a 5'-end phospho-ribonucleoside in mRNA + H(+)</text>
        <dbReference type="Rhea" id="RHEA:66928"/>
        <dbReference type="Rhea" id="RHEA-COMP:15692"/>
        <dbReference type="Rhea" id="RHEA-COMP:17313"/>
        <dbReference type="ChEBI" id="CHEBI:15377"/>
        <dbReference type="ChEBI" id="CHEBI:15378"/>
        <dbReference type="ChEBI" id="CHEBI:138282"/>
        <dbReference type="ChEBI" id="CHEBI:172876"/>
        <dbReference type="ChEBI" id="CHEBI:172877"/>
    </reaction>
    <physiologicalReaction direction="left-to-right" evidence="3">
        <dbReference type="Rhea" id="RHEA:66929"/>
    </physiologicalReaction>
</comment>
<dbReference type="GO" id="GO:0005829">
    <property type="term" value="C:cytosol"/>
    <property type="evidence" value="ECO:0007669"/>
    <property type="project" value="TreeGrafter"/>
</dbReference>
<evidence type="ECO:0000313" key="8">
    <source>
        <dbReference type="EMBL" id="KAJ7671729.1"/>
    </source>
</evidence>
<dbReference type="EC" id="3.6.1.-" evidence="6"/>
<dbReference type="InterPro" id="IPR039039">
    <property type="entry name" value="RAI1-like_fam"/>
</dbReference>
<evidence type="ECO:0000256" key="4">
    <source>
        <dbReference type="ARBA" id="ARBA00044692"/>
    </source>
</evidence>
<organism evidence="8 9">
    <name type="scientific">Mycena rosella</name>
    <name type="common">Pink bonnet</name>
    <name type="synonym">Agaricus rosellus</name>
    <dbReference type="NCBI Taxonomy" id="1033263"/>
    <lineage>
        <taxon>Eukaryota</taxon>
        <taxon>Fungi</taxon>
        <taxon>Dikarya</taxon>
        <taxon>Basidiomycota</taxon>
        <taxon>Agaricomycotina</taxon>
        <taxon>Agaricomycetes</taxon>
        <taxon>Agaricomycetidae</taxon>
        <taxon>Agaricales</taxon>
        <taxon>Marasmiineae</taxon>
        <taxon>Mycenaceae</taxon>
        <taxon>Mycena</taxon>
    </lineage>
</organism>
<evidence type="ECO:0000313" key="9">
    <source>
        <dbReference type="Proteomes" id="UP001221757"/>
    </source>
</evidence>
<comment type="catalytic activity">
    <reaction evidence="4">
        <text>a 5'-end triphospho-ribonucleoside in mRNA + H2O = a 5'-end phospho-ribonucleoside in mRNA + diphosphate + H(+)</text>
        <dbReference type="Rhea" id="RHEA:78683"/>
        <dbReference type="Rhea" id="RHEA-COMP:15692"/>
        <dbReference type="Rhea" id="RHEA-COMP:17164"/>
        <dbReference type="ChEBI" id="CHEBI:15377"/>
        <dbReference type="ChEBI" id="CHEBI:15378"/>
        <dbReference type="ChEBI" id="CHEBI:33019"/>
        <dbReference type="ChEBI" id="CHEBI:138282"/>
        <dbReference type="ChEBI" id="CHEBI:167618"/>
    </reaction>
    <physiologicalReaction direction="left-to-right" evidence="4">
        <dbReference type="Rhea" id="RHEA:78684"/>
    </physiologicalReaction>
</comment>
<keyword evidence="6" id="KW-0378">Hydrolase</keyword>
<dbReference type="GO" id="GO:0000166">
    <property type="term" value="F:nucleotide binding"/>
    <property type="evidence" value="ECO:0007669"/>
    <property type="project" value="UniProtKB-KW"/>
</dbReference>
<reference evidence="8" key="1">
    <citation type="submission" date="2023-03" db="EMBL/GenBank/DDBJ databases">
        <title>Massive genome expansion in bonnet fungi (Mycena s.s.) driven by repeated elements and novel gene families across ecological guilds.</title>
        <authorList>
            <consortium name="Lawrence Berkeley National Laboratory"/>
            <person name="Harder C.B."/>
            <person name="Miyauchi S."/>
            <person name="Viragh M."/>
            <person name="Kuo A."/>
            <person name="Thoen E."/>
            <person name="Andreopoulos B."/>
            <person name="Lu D."/>
            <person name="Skrede I."/>
            <person name="Drula E."/>
            <person name="Henrissat B."/>
            <person name="Morin E."/>
            <person name="Kohler A."/>
            <person name="Barry K."/>
            <person name="LaButti K."/>
            <person name="Morin E."/>
            <person name="Salamov A."/>
            <person name="Lipzen A."/>
            <person name="Mereny Z."/>
            <person name="Hegedus B."/>
            <person name="Baldrian P."/>
            <person name="Stursova M."/>
            <person name="Weitz H."/>
            <person name="Taylor A."/>
            <person name="Grigoriev I.V."/>
            <person name="Nagy L.G."/>
            <person name="Martin F."/>
            <person name="Kauserud H."/>
        </authorList>
    </citation>
    <scope>NUCLEOTIDE SEQUENCE</scope>
    <source>
        <strain evidence="8">CBHHK067</strain>
    </source>
</reference>
<dbReference type="GO" id="GO:0003723">
    <property type="term" value="F:RNA binding"/>
    <property type="evidence" value="ECO:0007669"/>
    <property type="project" value="UniProtKB-KW"/>
</dbReference>
<comment type="catalytic activity">
    <reaction evidence="5">
        <text>a 5'-end NAD(+)-phospho-ribonucleoside in mRNA + H2O = a 5'-end phospho-ribonucleoside in mRNA + NAD(+) + H(+)</text>
        <dbReference type="Rhea" id="RHEA:60880"/>
        <dbReference type="Rhea" id="RHEA-COMP:15692"/>
        <dbReference type="Rhea" id="RHEA-COMP:15698"/>
        <dbReference type="ChEBI" id="CHEBI:15377"/>
        <dbReference type="ChEBI" id="CHEBI:15378"/>
        <dbReference type="ChEBI" id="CHEBI:57540"/>
        <dbReference type="ChEBI" id="CHEBI:138282"/>
        <dbReference type="ChEBI" id="CHEBI:144029"/>
    </reaction>
    <physiologicalReaction direction="left-to-right" evidence="5">
        <dbReference type="Rhea" id="RHEA:60881"/>
    </physiologicalReaction>
</comment>
<dbReference type="Proteomes" id="UP001221757">
    <property type="component" value="Unassembled WGS sequence"/>
</dbReference>
<keyword evidence="6" id="KW-0694">RNA-binding</keyword>
<dbReference type="GO" id="GO:0000956">
    <property type="term" value="P:nuclear-transcribed mRNA catabolic process"/>
    <property type="evidence" value="ECO:0007669"/>
    <property type="project" value="TreeGrafter"/>
</dbReference>
<dbReference type="PANTHER" id="PTHR12395">
    <property type="entry name" value="DOM-3 RELATED"/>
    <property type="match status" value="1"/>
</dbReference>
<dbReference type="GO" id="GO:0034353">
    <property type="term" value="F:mRNA 5'-diphosphatase activity"/>
    <property type="evidence" value="ECO:0007669"/>
    <property type="project" value="TreeGrafter"/>
</dbReference>
<comment type="similarity">
    <text evidence="2 6">Belongs to the DXO/Dom3Z family.</text>
</comment>
<dbReference type="GO" id="GO:0005634">
    <property type="term" value="C:nucleus"/>
    <property type="evidence" value="ECO:0007669"/>
    <property type="project" value="UniProtKB-SubCell"/>
</dbReference>
<proteinExistence type="inferred from homology"/>
<feature type="domain" description="RAI1-like" evidence="7">
    <location>
        <begin position="41"/>
        <end position="355"/>
    </location>
</feature>
<dbReference type="Pfam" id="PF08652">
    <property type="entry name" value="RAI1"/>
    <property type="match status" value="1"/>
</dbReference>
<keyword evidence="9" id="KW-1185">Reference proteome</keyword>
<accession>A0AAD7D002</accession>
<evidence type="ECO:0000256" key="6">
    <source>
        <dbReference type="RuleBase" id="RU367113"/>
    </source>
</evidence>
<evidence type="ECO:0000256" key="3">
    <source>
        <dbReference type="ARBA" id="ARBA00044676"/>
    </source>
</evidence>
<keyword evidence="6" id="KW-0547">Nucleotide-binding</keyword>
<dbReference type="EMBL" id="JARKIE010000173">
    <property type="protein sequence ID" value="KAJ7671729.1"/>
    <property type="molecule type" value="Genomic_DNA"/>
</dbReference>
<dbReference type="GO" id="GO:0004518">
    <property type="term" value="F:nuclease activity"/>
    <property type="evidence" value="ECO:0007669"/>
    <property type="project" value="UniProtKB-KW"/>
</dbReference>
<dbReference type="AlphaFoldDB" id="A0AAD7D002"/>
<keyword evidence="6" id="KW-0539">Nucleus</keyword>
<dbReference type="InterPro" id="IPR013961">
    <property type="entry name" value="RAI1"/>
</dbReference>
<name>A0AAD7D002_MYCRO</name>
<evidence type="ECO:0000259" key="7">
    <source>
        <dbReference type="Pfam" id="PF08652"/>
    </source>
</evidence>
<comment type="caution">
    <text evidence="8">The sequence shown here is derived from an EMBL/GenBank/DDBJ whole genome shotgun (WGS) entry which is preliminary data.</text>
</comment>
<keyword evidence="6" id="KW-0540">Nuclease</keyword>